<dbReference type="AlphaFoldDB" id="A0A8H5B452"/>
<dbReference type="Proteomes" id="UP000567179">
    <property type="component" value="Unassembled WGS sequence"/>
</dbReference>
<evidence type="ECO:0000256" key="2">
    <source>
        <dbReference type="SAM" id="MobiDB-lite"/>
    </source>
</evidence>
<sequence length="605" mass="66072">MDEPITKRLIISGLTPAITADDISKRLTTFGTVKAADGFGLPDGLGEPRKFGYVTLETTTTKLAKCMNLLSGSKWKGAKLRFGEAQPDYAERIALENKKAAEEPPKKKRKRFGGVEAEDMSPVTPETASSRPGWKVSELGRITRPVKMRPAHPLTSTPEDKPKPKAVAVKFSDVKSAKDTEKKKKKRPRDPDSRARRRAIDMTKFGSTHLKGMFLDLEVVPGSSTTRKGVAYEELEPVDDSGSDSDEEMAVEEIVNAAAEDSPAVPLSPKELVVEVESLPTVRPPAKTPVEARSRPPAPSPAPRPSQSPTTPPSEKFQATSSPEPKPSAPISAPVDPSADIQQEKTQTLSLLASLFGGADDDDWVGRESVGSDIDPDELIKGDRMLVDEEDAGFEVVPSSAPAKQMLPVSDEESDEEMPVVVVKEGQPSPEAQVKDAKPKTLKDLFAPQEEEAGFSLFGNLGLDIDLDEDVPYAIEDATEPQSAEPAQPIATALPTAPITVQSHTTNAPLVLDARQALFFPLPQTDGGVISHRARQRDVYDLAKDNGWNWRDRSIGFFKTGTDEDIRKRWEESKGDLTRDWKRRCREAAKVTRRKRGGVEGEAEY</sequence>
<dbReference type="OrthoDB" id="21643at2759"/>
<protein>
    <recommendedName>
        <fullName evidence="5">RRM domain-containing protein</fullName>
    </recommendedName>
</protein>
<dbReference type="Gene3D" id="3.30.70.330">
    <property type="match status" value="1"/>
</dbReference>
<keyword evidence="4" id="KW-1185">Reference proteome</keyword>
<gene>
    <name evidence="3" type="ORF">D9619_006760</name>
</gene>
<feature type="compositionally biased region" description="Basic and acidic residues" evidence="2">
    <location>
        <begin position="96"/>
        <end position="105"/>
    </location>
</feature>
<reference evidence="3 4" key="1">
    <citation type="journal article" date="2020" name="ISME J.">
        <title>Uncovering the hidden diversity of litter-decomposition mechanisms in mushroom-forming fungi.</title>
        <authorList>
            <person name="Floudas D."/>
            <person name="Bentzer J."/>
            <person name="Ahren D."/>
            <person name="Johansson T."/>
            <person name="Persson P."/>
            <person name="Tunlid A."/>
        </authorList>
    </citation>
    <scope>NUCLEOTIDE SEQUENCE [LARGE SCALE GENOMIC DNA]</scope>
    <source>
        <strain evidence="3 4">CBS 101986</strain>
    </source>
</reference>
<dbReference type="InterPro" id="IPR012677">
    <property type="entry name" value="Nucleotide-bd_a/b_plait_sf"/>
</dbReference>
<evidence type="ECO:0000313" key="3">
    <source>
        <dbReference type="EMBL" id="KAF5316326.1"/>
    </source>
</evidence>
<dbReference type="PANTHER" id="PTHR48029:SF1">
    <property type="entry name" value="NUCLEOLAR PROTEIN 8"/>
    <property type="match status" value="1"/>
</dbReference>
<feature type="compositionally biased region" description="Basic and acidic residues" evidence="2">
    <location>
        <begin position="189"/>
        <end position="200"/>
    </location>
</feature>
<evidence type="ECO:0000256" key="1">
    <source>
        <dbReference type="ARBA" id="ARBA00022884"/>
    </source>
</evidence>
<evidence type="ECO:0008006" key="5">
    <source>
        <dbReference type="Google" id="ProtNLM"/>
    </source>
</evidence>
<feature type="region of interest" description="Disordered" evidence="2">
    <location>
        <begin position="277"/>
        <end position="377"/>
    </location>
</feature>
<proteinExistence type="predicted"/>
<feature type="region of interest" description="Disordered" evidence="2">
    <location>
        <begin position="394"/>
        <end position="420"/>
    </location>
</feature>
<dbReference type="PANTHER" id="PTHR48029">
    <property type="entry name" value="NUCLEOLAR PROTEIN 8"/>
    <property type="match status" value="1"/>
</dbReference>
<name>A0A8H5B452_9AGAR</name>
<dbReference type="SUPFAM" id="SSF54928">
    <property type="entry name" value="RNA-binding domain, RBD"/>
    <property type="match status" value="1"/>
</dbReference>
<dbReference type="EMBL" id="JAACJJ010000042">
    <property type="protein sequence ID" value="KAF5316326.1"/>
    <property type="molecule type" value="Genomic_DNA"/>
</dbReference>
<feature type="compositionally biased region" description="Pro residues" evidence="2">
    <location>
        <begin position="296"/>
        <end position="312"/>
    </location>
</feature>
<keyword evidence="1" id="KW-0694">RNA-binding</keyword>
<feature type="compositionally biased region" description="Polar residues" evidence="2">
    <location>
        <begin position="340"/>
        <end position="351"/>
    </location>
</feature>
<dbReference type="InterPro" id="IPR035979">
    <property type="entry name" value="RBD_domain_sf"/>
</dbReference>
<feature type="region of interest" description="Disordered" evidence="2">
    <location>
        <begin position="224"/>
        <end position="251"/>
    </location>
</feature>
<comment type="caution">
    <text evidence="3">The sequence shown here is derived from an EMBL/GenBank/DDBJ whole genome shotgun (WGS) entry which is preliminary data.</text>
</comment>
<feature type="region of interest" description="Disordered" evidence="2">
    <location>
        <begin position="96"/>
        <end position="200"/>
    </location>
</feature>
<dbReference type="GO" id="GO:0003723">
    <property type="term" value="F:RNA binding"/>
    <property type="evidence" value="ECO:0007669"/>
    <property type="project" value="UniProtKB-KW"/>
</dbReference>
<organism evidence="3 4">
    <name type="scientific">Psilocybe cf. subviscida</name>
    <dbReference type="NCBI Taxonomy" id="2480587"/>
    <lineage>
        <taxon>Eukaryota</taxon>
        <taxon>Fungi</taxon>
        <taxon>Dikarya</taxon>
        <taxon>Basidiomycota</taxon>
        <taxon>Agaricomycotina</taxon>
        <taxon>Agaricomycetes</taxon>
        <taxon>Agaricomycetidae</taxon>
        <taxon>Agaricales</taxon>
        <taxon>Agaricineae</taxon>
        <taxon>Strophariaceae</taxon>
        <taxon>Psilocybe</taxon>
    </lineage>
</organism>
<feature type="compositionally biased region" description="Acidic residues" evidence="2">
    <location>
        <begin position="233"/>
        <end position="251"/>
    </location>
</feature>
<accession>A0A8H5B452</accession>
<feature type="compositionally biased region" description="Basic and acidic residues" evidence="2">
    <location>
        <begin position="172"/>
        <end position="182"/>
    </location>
</feature>
<evidence type="ECO:0000313" key="4">
    <source>
        <dbReference type="Proteomes" id="UP000567179"/>
    </source>
</evidence>